<organism evidence="1 2">
    <name type="scientific">Myxococcus stipitatus (strain DSM 14675 / JCM 12634 / Mx s8)</name>
    <dbReference type="NCBI Taxonomy" id="1278073"/>
    <lineage>
        <taxon>Bacteria</taxon>
        <taxon>Pseudomonadati</taxon>
        <taxon>Myxococcota</taxon>
        <taxon>Myxococcia</taxon>
        <taxon>Myxococcales</taxon>
        <taxon>Cystobacterineae</taxon>
        <taxon>Myxococcaceae</taxon>
        <taxon>Myxococcus</taxon>
    </lineage>
</organism>
<keyword evidence="2" id="KW-1185">Reference proteome</keyword>
<evidence type="ECO:0000313" key="2">
    <source>
        <dbReference type="Proteomes" id="UP000011131"/>
    </source>
</evidence>
<evidence type="ECO:0000313" key="1">
    <source>
        <dbReference type="EMBL" id="AGC43239.1"/>
    </source>
</evidence>
<dbReference type="PATRIC" id="fig|1278073.3.peg.1959"/>
<accession>L7U9U4</accession>
<dbReference type="HOGENOM" id="CLU_1561266_0_0_7"/>
<proteinExistence type="predicted"/>
<gene>
    <name evidence="1" type="ordered locus">MYSTI_01908</name>
</gene>
<dbReference type="KEGG" id="msd:MYSTI_01908"/>
<protein>
    <submittedName>
        <fullName evidence="1">Uncharacterized protein</fullName>
    </submittedName>
</protein>
<sequence length="171" mass="18496">MNRRILITAALTVPCAVLGYGLGRLTATTPEPEVVVQEEVVYQDRVRVVTVREAAEVQTRVVYRDRLETPDGTVRVREVERADTARVERAEVATAAERTVDVHRVETPAPAPAWRASLLVGVPVRLNPSPVLVGGHIQRRLWGPVSAGAWTLIPTGPGAPATAGVSLSVEW</sequence>
<name>L7U9U4_MYXSD</name>
<dbReference type="STRING" id="1278073.MYSTI_01908"/>
<dbReference type="EMBL" id="CP004025">
    <property type="protein sequence ID" value="AGC43239.1"/>
    <property type="molecule type" value="Genomic_DNA"/>
</dbReference>
<dbReference type="RefSeq" id="WP_015347501.1">
    <property type="nucleotide sequence ID" value="NC_020126.1"/>
</dbReference>
<reference evidence="1 2" key="1">
    <citation type="journal article" date="2013" name="Genome Announc.">
        <title>Complete genome sequence of Myxococcus stipitatus strain DSM 14675, a fruiting myxobacterium.</title>
        <authorList>
            <person name="Huntley S."/>
            <person name="Kneip S."/>
            <person name="Treuner-Lange A."/>
            <person name="Sogaard-Andersen L."/>
        </authorList>
    </citation>
    <scope>NUCLEOTIDE SEQUENCE [LARGE SCALE GENOMIC DNA]</scope>
    <source>
        <strain evidence="2">DSM 14675 / JCM 12634 / Mx s8</strain>
    </source>
</reference>
<dbReference type="Proteomes" id="UP000011131">
    <property type="component" value="Chromosome"/>
</dbReference>
<dbReference type="AlphaFoldDB" id="L7U9U4"/>